<evidence type="ECO:0000313" key="3">
    <source>
        <dbReference type="EMBL" id="CEK76258.1"/>
    </source>
</evidence>
<gene>
    <name evidence="3" type="primary">ORF99197</name>
    <name evidence="2" type="synonym">ORF99193</name>
</gene>
<evidence type="ECO:0000313" key="2">
    <source>
        <dbReference type="EMBL" id="CEK76257.1"/>
    </source>
</evidence>
<evidence type="ECO:0000259" key="1">
    <source>
        <dbReference type="Pfam" id="PF06743"/>
    </source>
</evidence>
<name>A0A0B7A637_9EUPU</name>
<accession>A0A0B7A637</accession>
<dbReference type="AlphaFoldDB" id="A0A0B7A637"/>
<dbReference type="GO" id="GO:0044528">
    <property type="term" value="P:regulation of mitochondrial mRNA stability"/>
    <property type="evidence" value="ECO:0007669"/>
    <property type="project" value="InterPro"/>
</dbReference>
<proteinExistence type="predicted"/>
<reference evidence="3" key="1">
    <citation type="submission" date="2014-12" db="EMBL/GenBank/DDBJ databases">
        <title>Insight into the proteome of Arion vulgaris.</title>
        <authorList>
            <person name="Aradska J."/>
            <person name="Bulat T."/>
            <person name="Smidak R."/>
            <person name="Sarate P."/>
            <person name="Gangsoo J."/>
            <person name="Sialana F."/>
            <person name="Bilban M."/>
            <person name="Lubec G."/>
        </authorList>
    </citation>
    <scope>NUCLEOTIDE SEQUENCE</scope>
    <source>
        <tissue evidence="3">Skin</tissue>
    </source>
</reference>
<organism evidence="3">
    <name type="scientific">Arion vulgaris</name>
    <dbReference type="NCBI Taxonomy" id="1028688"/>
    <lineage>
        <taxon>Eukaryota</taxon>
        <taxon>Metazoa</taxon>
        <taxon>Spiralia</taxon>
        <taxon>Lophotrochozoa</taxon>
        <taxon>Mollusca</taxon>
        <taxon>Gastropoda</taxon>
        <taxon>Heterobranchia</taxon>
        <taxon>Euthyneura</taxon>
        <taxon>Panpulmonata</taxon>
        <taxon>Eupulmonata</taxon>
        <taxon>Stylommatophora</taxon>
        <taxon>Helicina</taxon>
        <taxon>Arionoidea</taxon>
        <taxon>Arionidae</taxon>
        <taxon>Arion</taxon>
    </lineage>
</organism>
<dbReference type="InterPro" id="IPR010622">
    <property type="entry name" value="FAST_Leu-rich"/>
</dbReference>
<dbReference type="EMBL" id="HACG01029392">
    <property type="protein sequence ID" value="CEK76257.1"/>
    <property type="molecule type" value="Transcribed_RNA"/>
</dbReference>
<feature type="domain" description="FAST kinase leucine-rich" evidence="1">
    <location>
        <begin position="477"/>
        <end position="545"/>
    </location>
</feature>
<dbReference type="EMBL" id="HACG01029393">
    <property type="protein sequence ID" value="CEK76258.1"/>
    <property type="molecule type" value="Transcribed_RNA"/>
</dbReference>
<sequence length="784" mass="89180">MASVSIILQKTPIHISVLRALSGSQKTLYSLPGAKGQESKLPHLKSQICLYSSDTDRERIARVLNHSTLLVQDGIDIEELPILIKRVTLNSFPFSSASSHTYSGDTFHNESDFNTTFEQDLRNCSTVNDIFKLLEVPSEKVRGVSASLALKRLHILKYLSMDWHQIHSFIRSAVMRELYNTVEQDVKHLPNNILISLVGCYLTAEGFSPVCIDAINFEIQSRLGDEVFSIEELLSLVNVLKMSKDTGMKHPSFNMGIKYPSLSVVSENSSRLLSNDDGEELQMKMQQFDKYSSKINPEIREEIRLKCLEIANNVWIHLISRYQDVNEHTLPLILQSVTAGKIQIINLLDRPLAKCWTSLSAEDVGSSLDNLLRLRVCNDGIMKYLGQWAYVNIHQMTPPLLLSFLNTFIHFNFLDENIVKVMERCLSLNGPLVQIDVVAMCVEYCRSCRYLSPLVMDAAASHFTQYADSYEPLHLYVVLRAFGQLNYLPPKSSAFLKKVESCLMERFDYLHEAELVEILGSFTFIGVIPKNFYSSVSSPEFRAKIHNSTRSGNNNPRDWLRLLKHAIIINEVQDVDKQMEWILGGKNIHMLFYQDNNSPAVSCVIVTLKYLLGDQYYHVLPFYACCAIYLDSDGLPLQVTKDDVGCTKIHGQITKKLVILLRSADQFTVNTRQLLGVHAQRLKYLTDLGFVPIEVATSNLMYLQRQSGTEAADLISYCLTPYINFNKLAETRVKDNLKHDRAFLNRMSHNFTPSTRKIKKLISVEDSGLLNSYRDVCKDRDEPN</sequence>
<protein>
    <recommendedName>
        <fullName evidence="1">FAST kinase leucine-rich domain-containing protein</fullName>
    </recommendedName>
</protein>
<dbReference type="Pfam" id="PF06743">
    <property type="entry name" value="FAST_1"/>
    <property type="match status" value="1"/>
</dbReference>